<organism evidence="2">
    <name type="scientific">Salvia splendens</name>
    <name type="common">Scarlet sage</name>
    <dbReference type="NCBI Taxonomy" id="180675"/>
    <lineage>
        <taxon>Eukaryota</taxon>
        <taxon>Viridiplantae</taxon>
        <taxon>Streptophyta</taxon>
        <taxon>Embryophyta</taxon>
        <taxon>Tracheophyta</taxon>
        <taxon>Spermatophyta</taxon>
        <taxon>Magnoliopsida</taxon>
        <taxon>eudicotyledons</taxon>
        <taxon>Gunneridae</taxon>
        <taxon>Pentapetalae</taxon>
        <taxon>asterids</taxon>
        <taxon>lamiids</taxon>
        <taxon>Lamiales</taxon>
        <taxon>Lamiaceae</taxon>
        <taxon>Nepetoideae</taxon>
        <taxon>Mentheae</taxon>
        <taxon>Salviinae</taxon>
        <taxon>Salvia</taxon>
        <taxon>Salvia subgen. Calosphace</taxon>
        <taxon>core Calosphace</taxon>
    </lineage>
</organism>
<dbReference type="Proteomes" id="UP000298416">
    <property type="component" value="Unassembled WGS sequence"/>
</dbReference>
<evidence type="ECO:0000313" key="3">
    <source>
        <dbReference type="Proteomes" id="UP000298416"/>
    </source>
</evidence>
<keyword evidence="3" id="KW-1185">Reference proteome</keyword>
<gene>
    <name evidence="2" type="ORF">SASPL_138901</name>
</gene>
<feature type="region of interest" description="Disordered" evidence="1">
    <location>
        <begin position="1"/>
        <end position="42"/>
    </location>
</feature>
<dbReference type="AlphaFoldDB" id="A0A8X8WXY6"/>
<sequence length="490" mass="54513">MDGERSVQNQSPITHRSESKKRGCMEIEETSESSQKRVKMRDLESVFRAEGRERSDSMNPDSRVLDLNVHAGSASCVVGDESNNLPASEKEDLHYNDGLTKARGFDLDLNAAHVSSSNNEPCKMHEHLRSRDDSDCVSSVGPLETKDPMRVWKGLKQNNYLSSSYGAPPLAVPKVRGRKKSSNDVMKKKMELAKKEQIDRFARAAAPSGLLNGLNPGIINHVRNSKQVHSIIEALVRSKKDESKRNQIKTGAHELSERREAILGKREMGEYAFFSKSVYPNTEITRGDGPRMTSRCVKENEDERLPLQLPSSVVVGTENASCLSSDESANISSVTSLSLKALRRSKKRVRAVINTELPLLISREFSSNQENNVPMISSTTSHFDQATADAHSVRWSTLFGQMDKALSEEEGHLENWLNQVKEMQSYCEVGLSTNGLHHPSEQGFPPRYDNRLGGAEDFEKGLAIRAAAASIYSTCNFLLSKENLPCYQLS</sequence>
<dbReference type="PANTHER" id="PTHR33924:SF5">
    <property type="entry name" value="CATION-TRANSPORTING ATPASE"/>
    <property type="match status" value="1"/>
</dbReference>
<reference evidence="2" key="2">
    <citation type="submission" date="2020-08" db="EMBL/GenBank/DDBJ databases">
        <title>Plant Genome Project.</title>
        <authorList>
            <person name="Zhang R.-G."/>
        </authorList>
    </citation>
    <scope>NUCLEOTIDE SEQUENCE</scope>
    <source>
        <strain evidence="2">Huo1</strain>
        <tissue evidence="2">Leaf</tissue>
    </source>
</reference>
<dbReference type="EMBL" id="PNBA02000014">
    <property type="protein sequence ID" value="KAG6402031.1"/>
    <property type="molecule type" value="Genomic_DNA"/>
</dbReference>
<evidence type="ECO:0000313" key="2">
    <source>
        <dbReference type="EMBL" id="KAG6402031.1"/>
    </source>
</evidence>
<accession>A0A8X8WXY6</accession>
<protein>
    <submittedName>
        <fullName evidence="2">Uncharacterized protein</fullName>
    </submittedName>
</protein>
<name>A0A8X8WXY6_SALSN</name>
<proteinExistence type="predicted"/>
<evidence type="ECO:0000256" key="1">
    <source>
        <dbReference type="SAM" id="MobiDB-lite"/>
    </source>
</evidence>
<comment type="caution">
    <text evidence="2">The sequence shown here is derived from an EMBL/GenBank/DDBJ whole genome shotgun (WGS) entry which is preliminary data.</text>
</comment>
<feature type="compositionally biased region" description="Polar residues" evidence="1">
    <location>
        <begin position="1"/>
        <end position="14"/>
    </location>
</feature>
<dbReference type="PANTHER" id="PTHR33924">
    <property type="entry name" value="CATION-TRANSPORTING ATPASE"/>
    <property type="match status" value="1"/>
</dbReference>
<feature type="compositionally biased region" description="Basic and acidic residues" evidence="1">
    <location>
        <begin position="15"/>
        <end position="25"/>
    </location>
</feature>
<reference evidence="2" key="1">
    <citation type="submission" date="2018-01" db="EMBL/GenBank/DDBJ databases">
        <authorList>
            <person name="Mao J.F."/>
        </authorList>
    </citation>
    <scope>NUCLEOTIDE SEQUENCE</scope>
    <source>
        <strain evidence="2">Huo1</strain>
        <tissue evidence="2">Leaf</tissue>
    </source>
</reference>